<protein>
    <submittedName>
        <fullName evidence="1">Uncharacterized protein</fullName>
    </submittedName>
</protein>
<dbReference type="EMBL" id="JAQQWP010000004">
    <property type="protein sequence ID" value="KAK8120680.1"/>
    <property type="molecule type" value="Genomic_DNA"/>
</dbReference>
<dbReference type="AlphaFoldDB" id="A0AAW0R0G0"/>
<sequence length="131" mass="13928">MTTASVELSLIDRRRDVRHGDGKRSAVLKTTVGTDIKKDTVGLVQGGLRVGVRTVVCTAHWSTAVFGSSNMTETERGADSGLGRLLGLEGEERSGAAEDLCSTPVLGSKAGRFAMDLAMQRGSAREVEWGY</sequence>
<comment type="caution">
    <text evidence="1">The sequence shown here is derived from an EMBL/GenBank/DDBJ whole genome shotgun (WGS) entry which is preliminary data.</text>
</comment>
<organism evidence="1 2">
    <name type="scientific">Apiospora kogelbergensis</name>
    <dbReference type="NCBI Taxonomy" id="1337665"/>
    <lineage>
        <taxon>Eukaryota</taxon>
        <taxon>Fungi</taxon>
        <taxon>Dikarya</taxon>
        <taxon>Ascomycota</taxon>
        <taxon>Pezizomycotina</taxon>
        <taxon>Sordariomycetes</taxon>
        <taxon>Xylariomycetidae</taxon>
        <taxon>Amphisphaeriales</taxon>
        <taxon>Apiosporaceae</taxon>
        <taxon>Apiospora</taxon>
    </lineage>
</organism>
<gene>
    <name evidence="1" type="ORF">PG999_004800</name>
</gene>
<name>A0AAW0R0G0_9PEZI</name>
<proteinExistence type="predicted"/>
<keyword evidence="2" id="KW-1185">Reference proteome</keyword>
<evidence type="ECO:0000313" key="2">
    <source>
        <dbReference type="Proteomes" id="UP001392437"/>
    </source>
</evidence>
<evidence type="ECO:0000313" key="1">
    <source>
        <dbReference type="EMBL" id="KAK8120680.1"/>
    </source>
</evidence>
<reference evidence="1 2" key="1">
    <citation type="submission" date="2023-01" db="EMBL/GenBank/DDBJ databases">
        <title>Analysis of 21 Apiospora genomes using comparative genomics revels a genus with tremendous synthesis potential of carbohydrate active enzymes and secondary metabolites.</title>
        <authorList>
            <person name="Sorensen T."/>
        </authorList>
    </citation>
    <scope>NUCLEOTIDE SEQUENCE [LARGE SCALE GENOMIC DNA]</scope>
    <source>
        <strain evidence="1 2">CBS 117206</strain>
    </source>
</reference>
<accession>A0AAW0R0G0</accession>
<dbReference type="Proteomes" id="UP001392437">
    <property type="component" value="Unassembled WGS sequence"/>
</dbReference>